<accession>A0A6J7QML8</accession>
<dbReference type="AlphaFoldDB" id="A0A6J7QML8"/>
<evidence type="ECO:0000256" key="1">
    <source>
        <dbReference type="SAM" id="Phobius"/>
    </source>
</evidence>
<keyword evidence="1" id="KW-0812">Transmembrane</keyword>
<gene>
    <name evidence="2" type="ORF">UFOPK3164_01082</name>
    <name evidence="3" type="ORF">UFOPK3427_00513</name>
    <name evidence="4" type="ORF">UFOPK4112_00744</name>
</gene>
<proteinExistence type="predicted"/>
<evidence type="ECO:0000313" key="2">
    <source>
        <dbReference type="EMBL" id="CAB4830146.1"/>
    </source>
</evidence>
<reference evidence="4" key="1">
    <citation type="submission" date="2020-05" db="EMBL/GenBank/DDBJ databases">
        <authorList>
            <person name="Chiriac C."/>
            <person name="Salcher M."/>
            <person name="Ghai R."/>
            <person name="Kavagutti S V."/>
        </authorList>
    </citation>
    <scope>NUCLEOTIDE SEQUENCE</scope>
</reference>
<evidence type="ECO:0000313" key="3">
    <source>
        <dbReference type="EMBL" id="CAB4866375.1"/>
    </source>
</evidence>
<dbReference type="EMBL" id="CAFBPM010000005">
    <property type="protein sequence ID" value="CAB5018215.1"/>
    <property type="molecule type" value="Genomic_DNA"/>
</dbReference>
<dbReference type="EMBL" id="CAFBLT010000001">
    <property type="protein sequence ID" value="CAB4866375.1"/>
    <property type="molecule type" value="Genomic_DNA"/>
</dbReference>
<keyword evidence="1" id="KW-0472">Membrane</keyword>
<organism evidence="4">
    <name type="scientific">freshwater metagenome</name>
    <dbReference type="NCBI Taxonomy" id="449393"/>
    <lineage>
        <taxon>unclassified sequences</taxon>
        <taxon>metagenomes</taxon>
        <taxon>ecological metagenomes</taxon>
    </lineage>
</organism>
<name>A0A6J7QML8_9ZZZZ</name>
<sequence>MTSRSDLLIDDGPSFSFKSRGYRWVAIGVIGLVVIVGLAYVILPSGAATSGTQSKSAEFSAWVSEVENDLSSCEVASLATEQALLAVQQDSSGSPLSESTVLAAGAAAPVCDNKISTSSSGVAGLASDTPPSSVPGLSGVPNQLSAWTQNNVRVTNLALLLLAAGNLSDRGVATSALQNEYSSNQQAQKIETTVKTAAQNAGLKNFKGLDLLEWTIEGPP</sequence>
<protein>
    <submittedName>
        <fullName evidence="4">Unannotated protein</fullName>
    </submittedName>
</protein>
<evidence type="ECO:0000313" key="4">
    <source>
        <dbReference type="EMBL" id="CAB5018215.1"/>
    </source>
</evidence>
<feature type="transmembrane region" description="Helical" evidence="1">
    <location>
        <begin position="21"/>
        <end position="43"/>
    </location>
</feature>
<keyword evidence="1" id="KW-1133">Transmembrane helix</keyword>
<dbReference type="EMBL" id="CAFABE010000049">
    <property type="protein sequence ID" value="CAB4830146.1"/>
    <property type="molecule type" value="Genomic_DNA"/>
</dbReference>